<proteinExistence type="inferred from homology"/>
<evidence type="ECO:0000313" key="8">
    <source>
        <dbReference type="EMBL" id="RID82998.1"/>
    </source>
</evidence>
<dbReference type="AlphaFoldDB" id="A0A398B283"/>
<evidence type="ECO:0000256" key="1">
    <source>
        <dbReference type="ARBA" id="ARBA00001974"/>
    </source>
</evidence>
<comment type="similarity">
    <text evidence="2">Belongs to the acyl-CoA dehydrogenase family.</text>
</comment>
<dbReference type="Pfam" id="PF00441">
    <property type="entry name" value="Acyl-CoA_dh_1"/>
    <property type="match status" value="1"/>
</dbReference>
<feature type="domain" description="Acyl-CoA dehydrogenase/oxidase C-terminal" evidence="6">
    <location>
        <begin position="199"/>
        <end position="309"/>
    </location>
</feature>
<evidence type="ECO:0000259" key="6">
    <source>
        <dbReference type="Pfam" id="PF00441"/>
    </source>
</evidence>
<dbReference type="Gene3D" id="1.20.140.10">
    <property type="entry name" value="Butyryl-CoA Dehydrogenase, subunit A, domain 3"/>
    <property type="match status" value="1"/>
</dbReference>
<dbReference type="Gene3D" id="1.10.540.10">
    <property type="entry name" value="Acyl-CoA dehydrogenase/oxidase, N-terminal domain"/>
    <property type="match status" value="1"/>
</dbReference>
<dbReference type="InterPro" id="IPR037069">
    <property type="entry name" value="AcylCoA_DH/ox_N_sf"/>
</dbReference>
<dbReference type="SUPFAM" id="SSF56645">
    <property type="entry name" value="Acyl-CoA dehydrogenase NM domain-like"/>
    <property type="match status" value="1"/>
</dbReference>
<dbReference type="InterPro" id="IPR009075">
    <property type="entry name" value="AcylCo_DH/oxidase_C"/>
</dbReference>
<dbReference type="InterPro" id="IPR009100">
    <property type="entry name" value="AcylCoA_DH/oxidase_NM_dom_sf"/>
</dbReference>
<sequence>MSEMKEMIVNVVEKIFKDKVDKEKVDVVEEGKWAEDVWQVLQDNEMLAVAVSEENGGAGGDLDDLLNLYRLIGKYAVPIPFVETTFANVLLEKTGLNVTQEKATYAVEEQLNVSIDNGTVSGTIVNVPWARYVDELVVVAAGTSGLELVQVSLKDAAISPNMNLACEPRDTVTLVHAPVQQQTKITNEQLEYFIALESAAKSAAMSGAIDKAYELTVRYTKEREQFGRPIHRFQLVQQHLANLAGEAVITSSAIDNMIASIAQKCLQNEVAYTRIRIEEAAKIVAASAHQVHAAIGVTHEHSLHQYTRRLWSWREEGAGEAYWTKQLANRLMEVEDDSLWGYLTRTEKVFQL</sequence>
<feature type="domain" description="Acyl-CoA dehydrogenase/oxidase N-terminal" evidence="7">
    <location>
        <begin position="3"/>
        <end position="78"/>
    </location>
</feature>
<protein>
    <submittedName>
        <fullName evidence="8">Acyl-CoA dehydrogenase</fullName>
    </submittedName>
</protein>
<dbReference type="EMBL" id="QWVS01000038">
    <property type="protein sequence ID" value="RID82998.1"/>
    <property type="molecule type" value="Genomic_DNA"/>
</dbReference>
<keyword evidence="4" id="KW-0274">FAD</keyword>
<evidence type="ECO:0000256" key="5">
    <source>
        <dbReference type="ARBA" id="ARBA00023002"/>
    </source>
</evidence>
<evidence type="ECO:0000256" key="2">
    <source>
        <dbReference type="ARBA" id="ARBA00009347"/>
    </source>
</evidence>
<dbReference type="Proteomes" id="UP000266016">
    <property type="component" value="Unassembled WGS sequence"/>
</dbReference>
<keyword evidence="3" id="KW-0285">Flavoprotein</keyword>
<dbReference type="GO" id="GO:0050660">
    <property type="term" value="F:flavin adenine dinucleotide binding"/>
    <property type="evidence" value="ECO:0007669"/>
    <property type="project" value="InterPro"/>
</dbReference>
<reference evidence="8 9" key="1">
    <citation type="submission" date="2018-08" db="EMBL/GenBank/DDBJ databases">
        <title>Bacillus jemisoniae sp. nov., Bacillus chryseoplanitiae sp. nov., Bacillus resnikiae sp. nov., and Bacillus frankliniae sp. nov., isolated from Viking spacecraft and associated surfaces.</title>
        <authorList>
            <person name="Seuylemezian A."/>
            <person name="Vaishampayan P."/>
        </authorList>
    </citation>
    <scope>NUCLEOTIDE SEQUENCE [LARGE SCALE GENOMIC DNA]</scope>
    <source>
        <strain evidence="8 9">MA001</strain>
    </source>
</reference>
<keyword evidence="9" id="KW-1185">Reference proteome</keyword>
<evidence type="ECO:0000259" key="7">
    <source>
        <dbReference type="Pfam" id="PF02771"/>
    </source>
</evidence>
<name>A0A398B283_9BACI</name>
<evidence type="ECO:0000256" key="4">
    <source>
        <dbReference type="ARBA" id="ARBA00022827"/>
    </source>
</evidence>
<gene>
    <name evidence="8" type="ORF">D1953_16815</name>
</gene>
<comment type="cofactor">
    <cofactor evidence="1">
        <name>FAD</name>
        <dbReference type="ChEBI" id="CHEBI:57692"/>
    </cofactor>
</comment>
<dbReference type="PANTHER" id="PTHR43884">
    <property type="entry name" value="ACYL-COA DEHYDROGENASE"/>
    <property type="match status" value="1"/>
</dbReference>
<dbReference type="RefSeq" id="WP_119118323.1">
    <property type="nucleotide sequence ID" value="NZ_QWVS01000038.1"/>
</dbReference>
<dbReference type="InterPro" id="IPR036250">
    <property type="entry name" value="AcylCo_DH-like_C"/>
</dbReference>
<keyword evidence="5" id="KW-0560">Oxidoreductase</keyword>
<dbReference type="InterPro" id="IPR013786">
    <property type="entry name" value="AcylCoA_DH/ox_N"/>
</dbReference>
<dbReference type="GO" id="GO:0003995">
    <property type="term" value="F:acyl-CoA dehydrogenase activity"/>
    <property type="evidence" value="ECO:0007669"/>
    <property type="project" value="TreeGrafter"/>
</dbReference>
<comment type="caution">
    <text evidence="8">The sequence shown here is derived from an EMBL/GenBank/DDBJ whole genome shotgun (WGS) entry which is preliminary data.</text>
</comment>
<dbReference type="Pfam" id="PF02771">
    <property type="entry name" value="Acyl-CoA_dh_N"/>
    <property type="match status" value="1"/>
</dbReference>
<evidence type="ECO:0000313" key="9">
    <source>
        <dbReference type="Proteomes" id="UP000266016"/>
    </source>
</evidence>
<organism evidence="8 9">
    <name type="scientific">Peribacillus asahii</name>
    <dbReference type="NCBI Taxonomy" id="228899"/>
    <lineage>
        <taxon>Bacteria</taxon>
        <taxon>Bacillati</taxon>
        <taxon>Bacillota</taxon>
        <taxon>Bacilli</taxon>
        <taxon>Bacillales</taxon>
        <taxon>Bacillaceae</taxon>
        <taxon>Peribacillus</taxon>
    </lineage>
</organism>
<evidence type="ECO:0000256" key="3">
    <source>
        <dbReference type="ARBA" id="ARBA00022630"/>
    </source>
</evidence>
<accession>A0A398B283</accession>
<dbReference type="PANTHER" id="PTHR43884:SF20">
    <property type="entry name" value="ACYL-COA DEHYDROGENASE FADE28"/>
    <property type="match status" value="1"/>
</dbReference>
<dbReference type="SUPFAM" id="SSF47203">
    <property type="entry name" value="Acyl-CoA dehydrogenase C-terminal domain-like"/>
    <property type="match status" value="1"/>
</dbReference>